<feature type="transmembrane region" description="Helical" evidence="1">
    <location>
        <begin position="46"/>
        <end position="69"/>
    </location>
</feature>
<feature type="transmembrane region" description="Helical" evidence="1">
    <location>
        <begin position="20"/>
        <end position="40"/>
    </location>
</feature>
<gene>
    <name evidence="2" type="ORF">NGM29_11720</name>
</gene>
<keyword evidence="1" id="KW-0472">Membrane</keyword>
<proteinExistence type="predicted"/>
<dbReference type="AlphaFoldDB" id="A0A9E7N662"/>
<keyword evidence="3" id="KW-1185">Reference proteome</keyword>
<evidence type="ECO:0000256" key="1">
    <source>
        <dbReference type="SAM" id="Phobius"/>
    </source>
</evidence>
<keyword evidence="1" id="KW-0812">Transmembrane</keyword>
<dbReference type="EMBL" id="CP100355">
    <property type="protein sequence ID" value="UTF52457.1"/>
    <property type="molecule type" value="Genomic_DNA"/>
</dbReference>
<reference evidence="2" key="1">
    <citation type="submission" date="2022-06" db="EMBL/GenBank/DDBJ databases">
        <title>Diverse halophilic archaea isolated from saline environments.</title>
        <authorList>
            <person name="Cui H.-L."/>
        </authorList>
    </citation>
    <scope>NUCLEOTIDE SEQUENCE</scope>
    <source>
        <strain evidence="2">WLHS1</strain>
    </source>
</reference>
<name>A0A9E7N662_9EURY</name>
<evidence type="ECO:0000313" key="3">
    <source>
        <dbReference type="Proteomes" id="UP001056855"/>
    </source>
</evidence>
<keyword evidence="1" id="KW-1133">Transmembrane helix</keyword>
<evidence type="ECO:0000313" key="2">
    <source>
        <dbReference type="EMBL" id="UTF52457.1"/>
    </source>
</evidence>
<dbReference type="GeneID" id="73290724"/>
<protein>
    <submittedName>
        <fullName evidence="2">Uncharacterized protein</fullName>
    </submittedName>
</protein>
<dbReference type="Proteomes" id="UP001056855">
    <property type="component" value="Chromosome"/>
</dbReference>
<organism evidence="2 3">
    <name type="scientific">Natronosalvus rutilus</name>
    <dbReference type="NCBI Taxonomy" id="2953753"/>
    <lineage>
        <taxon>Archaea</taxon>
        <taxon>Methanobacteriati</taxon>
        <taxon>Methanobacteriota</taxon>
        <taxon>Stenosarchaea group</taxon>
        <taxon>Halobacteria</taxon>
        <taxon>Halobacteriales</taxon>
        <taxon>Natrialbaceae</taxon>
        <taxon>Natronosalvus</taxon>
    </lineage>
</organism>
<dbReference type="RefSeq" id="WP_254156391.1">
    <property type="nucleotide sequence ID" value="NZ_CP100355.1"/>
</dbReference>
<accession>A0A9E7N662</accession>
<sequence length="73" mass="8154">MTGKYDKSFLEHLCDYEQGWRFLFTFSVGFLGLSVLWLVAADPGSPTYVVTVMNVVGLSILSLLSGFVLTRCR</sequence>
<dbReference type="KEGG" id="sawl:NGM29_11720"/>